<protein>
    <submittedName>
        <fullName evidence="6">LuxR family transcriptional regulator</fullName>
    </submittedName>
</protein>
<dbReference type="SUPFAM" id="SSF46894">
    <property type="entry name" value="C-terminal effector domain of the bipartite response regulators"/>
    <property type="match status" value="1"/>
</dbReference>
<dbReference type="PANTHER" id="PTHR44688">
    <property type="entry name" value="DNA-BINDING TRANSCRIPTIONAL ACTIVATOR DEVR_DOSR"/>
    <property type="match status" value="1"/>
</dbReference>
<feature type="domain" description="HTH luxR-type" evidence="5">
    <location>
        <begin position="19"/>
        <end position="84"/>
    </location>
</feature>
<dbReference type="GO" id="GO:0003677">
    <property type="term" value="F:DNA binding"/>
    <property type="evidence" value="ECO:0007669"/>
    <property type="project" value="UniProtKB-KW"/>
</dbReference>
<dbReference type="Proteomes" id="UP000050411">
    <property type="component" value="Unassembled WGS sequence"/>
</dbReference>
<sequence length="89" mass="9919">MTMHRDKEEPSGAMPPGPTAQTLVQLTVKERQILEWAAIGKTAWEIARIQKCSEATVHFHTSNIRRKFDVHSLSAALVIAIRQGVISVE</sequence>
<organism evidence="6 7">
    <name type="scientific">Pseudomonas congelans</name>
    <dbReference type="NCBI Taxonomy" id="200452"/>
    <lineage>
        <taxon>Bacteria</taxon>
        <taxon>Pseudomonadati</taxon>
        <taxon>Pseudomonadota</taxon>
        <taxon>Gammaproteobacteria</taxon>
        <taxon>Pseudomonadales</taxon>
        <taxon>Pseudomonadaceae</taxon>
        <taxon>Pseudomonas</taxon>
    </lineage>
</organism>
<evidence type="ECO:0000313" key="6">
    <source>
        <dbReference type="EMBL" id="KPW83648.1"/>
    </source>
</evidence>
<dbReference type="PATRIC" id="fig|200452.3.peg.458"/>
<dbReference type="PANTHER" id="PTHR44688:SF16">
    <property type="entry name" value="DNA-BINDING TRANSCRIPTIONAL ACTIVATOR DEVR_DOSR"/>
    <property type="match status" value="1"/>
</dbReference>
<dbReference type="InterPro" id="IPR016032">
    <property type="entry name" value="Sig_transdc_resp-reg_C-effctor"/>
</dbReference>
<dbReference type="AlphaFoldDB" id="A0A0P9RHN7"/>
<keyword evidence="2" id="KW-0238">DNA-binding</keyword>
<comment type="caution">
    <text evidence="6">The sequence shown here is derived from an EMBL/GenBank/DDBJ whole genome shotgun (WGS) entry which is preliminary data.</text>
</comment>
<evidence type="ECO:0000256" key="4">
    <source>
        <dbReference type="SAM" id="MobiDB-lite"/>
    </source>
</evidence>
<evidence type="ECO:0000256" key="3">
    <source>
        <dbReference type="ARBA" id="ARBA00023163"/>
    </source>
</evidence>
<feature type="region of interest" description="Disordered" evidence="4">
    <location>
        <begin position="1"/>
        <end position="20"/>
    </location>
</feature>
<name>A0A0P9RHN7_9PSED</name>
<dbReference type="PROSITE" id="PS50043">
    <property type="entry name" value="HTH_LUXR_2"/>
    <property type="match status" value="1"/>
</dbReference>
<dbReference type="SMART" id="SM00421">
    <property type="entry name" value="HTH_LUXR"/>
    <property type="match status" value="1"/>
</dbReference>
<feature type="compositionally biased region" description="Basic and acidic residues" evidence="4">
    <location>
        <begin position="1"/>
        <end position="10"/>
    </location>
</feature>
<dbReference type="EMBL" id="LJQB01000065">
    <property type="protein sequence ID" value="KPW83648.1"/>
    <property type="molecule type" value="Genomic_DNA"/>
</dbReference>
<dbReference type="InterPro" id="IPR036388">
    <property type="entry name" value="WH-like_DNA-bd_sf"/>
</dbReference>
<evidence type="ECO:0000256" key="1">
    <source>
        <dbReference type="ARBA" id="ARBA00023015"/>
    </source>
</evidence>
<evidence type="ECO:0000259" key="5">
    <source>
        <dbReference type="PROSITE" id="PS50043"/>
    </source>
</evidence>
<dbReference type="CDD" id="cd06170">
    <property type="entry name" value="LuxR_C_like"/>
    <property type="match status" value="1"/>
</dbReference>
<evidence type="ECO:0000256" key="2">
    <source>
        <dbReference type="ARBA" id="ARBA00023125"/>
    </source>
</evidence>
<reference evidence="6 7" key="1">
    <citation type="submission" date="2015-09" db="EMBL/GenBank/DDBJ databases">
        <title>Genome announcement of multiple Pseudomonas syringae strains.</title>
        <authorList>
            <person name="Thakur S."/>
            <person name="Wang P.W."/>
            <person name="Gong Y."/>
            <person name="Weir B.S."/>
            <person name="Guttman D.S."/>
        </authorList>
    </citation>
    <scope>NUCLEOTIDE SEQUENCE [LARGE SCALE GENOMIC DNA]</scope>
    <source>
        <strain evidence="6 7">ICMP19117</strain>
    </source>
</reference>
<dbReference type="InterPro" id="IPR000792">
    <property type="entry name" value="Tscrpt_reg_LuxR_C"/>
</dbReference>
<keyword evidence="1" id="KW-0805">Transcription regulation</keyword>
<dbReference type="PRINTS" id="PR00038">
    <property type="entry name" value="HTHLUXR"/>
</dbReference>
<dbReference type="Pfam" id="PF00196">
    <property type="entry name" value="GerE"/>
    <property type="match status" value="1"/>
</dbReference>
<dbReference type="GO" id="GO:0006355">
    <property type="term" value="P:regulation of DNA-templated transcription"/>
    <property type="evidence" value="ECO:0007669"/>
    <property type="project" value="InterPro"/>
</dbReference>
<keyword evidence="3" id="KW-0804">Transcription</keyword>
<gene>
    <name evidence="6" type="ORF">ALO92_00361</name>
</gene>
<accession>A0A0P9RHN7</accession>
<dbReference type="Gene3D" id="1.10.10.10">
    <property type="entry name" value="Winged helix-like DNA-binding domain superfamily/Winged helix DNA-binding domain"/>
    <property type="match status" value="1"/>
</dbReference>
<evidence type="ECO:0000313" key="7">
    <source>
        <dbReference type="Proteomes" id="UP000050411"/>
    </source>
</evidence>
<proteinExistence type="predicted"/>